<evidence type="ECO:0000313" key="1">
    <source>
        <dbReference type="EMBL" id="EGC48039.1"/>
    </source>
</evidence>
<dbReference type="AlphaFoldDB" id="F0ULZ5"/>
<reference evidence="2" key="1">
    <citation type="submission" date="2008-07" db="EMBL/GenBank/DDBJ databases">
        <title>Annotation of Ajellomyces capsulatus strain H88.</title>
        <authorList>
            <person name="Champion M."/>
            <person name="Cuomo C."/>
            <person name="Ma L.-J."/>
            <person name="Henn M.R."/>
            <person name="Sil A."/>
            <person name="Goldman B."/>
            <person name="Young S.K."/>
            <person name="Kodira C.D."/>
            <person name="Zeng Q."/>
            <person name="Koehrsen M."/>
            <person name="Alvarado L."/>
            <person name="Berlin A."/>
            <person name="Borenstein D."/>
            <person name="Chen Z."/>
            <person name="Engels R."/>
            <person name="Freedman E."/>
            <person name="Gellesch M."/>
            <person name="Goldberg J."/>
            <person name="Griggs A."/>
            <person name="Gujja S."/>
            <person name="Heiman D."/>
            <person name="Hepburn T."/>
            <person name="Howarth C."/>
            <person name="Jen D."/>
            <person name="Larson L."/>
            <person name="Lewis B."/>
            <person name="Mehta T."/>
            <person name="Park D."/>
            <person name="Pearson M."/>
            <person name="Roberts A."/>
            <person name="Saif S."/>
            <person name="Shea T."/>
            <person name="Shenoy N."/>
            <person name="Sisk P."/>
            <person name="Stolte C."/>
            <person name="Sykes S."/>
            <person name="Walk T."/>
            <person name="White J."/>
            <person name="Yandava C."/>
            <person name="Klein B."/>
            <person name="McEwen J.G."/>
            <person name="Puccia R."/>
            <person name="Goldman G.H."/>
            <person name="Felipe M.S."/>
            <person name="Nino-Vega G."/>
            <person name="San-Blas G."/>
            <person name="Taylor J."/>
            <person name="Mendoza L."/>
            <person name="Galagan J."/>
            <person name="Nusbaum C."/>
            <person name="Birren B."/>
        </authorList>
    </citation>
    <scope>NUCLEOTIDE SEQUENCE [LARGE SCALE GENOMIC DNA]</scope>
    <source>
        <strain evidence="2">H88</strain>
    </source>
</reference>
<protein>
    <submittedName>
        <fullName evidence="1">Uncharacterized protein</fullName>
    </submittedName>
</protein>
<gene>
    <name evidence="1" type="ORF">HCEG_07254</name>
</gene>
<name>F0ULZ5_AJEC8</name>
<dbReference type="Proteomes" id="UP000008142">
    <property type="component" value="Unassembled WGS sequence"/>
</dbReference>
<dbReference type="EMBL" id="DS990640">
    <property type="protein sequence ID" value="EGC48039.1"/>
    <property type="molecule type" value="Genomic_DNA"/>
</dbReference>
<proteinExistence type="predicted"/>
<dbReference type="HOGENOM" id="CLU_2557767_0_0_1"/>
<accession>F0ULZ5</accession>
<organism evidence="2">
    <name type="scientific">Ajellomyces capsulatus (strain H88)</name>
    <name type="common">Darling's disease fungus</name>
    <name type="synonym">Histoplasma capsulatum</name>
    <dbReference type="NCBI Taxonomy" id="544711"/>
    <lineage>
        <taxon>Eukaryota</taxon>
        <taxon>Fungi</taxon>
        <taxon>Dikarya</taxon>
        <taxon>Ascomycota</taxon>
        <taxon>Pezizomycotina</taxon>
        <taxon>Eurotiomycetes</taxon>
        <taxon>Eurotiomycetidae</taxon>
        <taxon>Onygenales</taxon>
        <taxon>Ajellomycetaceae</taxon>
        <taxon>Histoplasma</taxon>
    </lineage>
</organism>
<sequence length="82" mass="9200">MASTSPLRKPGQRLRAHCCYQIRPPLADLEGDTFAVSNAKRNLTEREIKIKLCLKGGVLEELKVSSLELAGYVHTGFESHRY</sequence>
<evidence type="ECO:0000313" key="2">
    <source>
        <dbReference type="Proteomes" id="UP000008142"/>
    </source>
</evidence>